<feature type="compositionally biased region" description="Basic residues" evidence="10">
    <location>
        <begin position="1729"/>
        <end position="1740"/>
    </location>
</feature>
<comment type="subcellular location">
    <subcellularLocation>
        <location evidence="1">Cytoplasm</location>
    </subcellularLocation>
</comment>
<dbReference type="CTD" id="559941"/>
<dbReference type="CDD" id="cd20876">
    <property type="entry name" value="C1_p190RhoGEF"/>
    <property type="match status" value="1"/>
</dbReference>
<evidence type="ECO:0000259" key="13">
    <source>
        <dbReference type="PROSITE" id="PS50081"/>
    </source>
</evidence>
<dbReference type="Gene3D" id="1.20.900.10">
    <property type="entry name" value="Dbl homology (DH) domain"/>
    <property type="match status" value="1"/>
</dbReference>
<dbReference type="CDD" id="cd00160">
    <property type="entry name" value="RhoGEF"/>
    <property type="match status" value="1"/>
</dbReference>
<feature type="domain" description="Phorbol-ester/DAG-type" evidence="13">
    <location>
        <begin position="794"/>
        <end position="841"/>
    </location>
</feature>
<evidence type="ECO:0000259" key="12">
    <source>
        <dbReference type="PROSITE" id="PS50010"/>
    </source>
</evidence>
<keyword evidence="6" id="KW-0863">Zinc-finger</keyword>
<dbReference type="GeneID" id="105905831"/>
<feature type="compositionally biased region" description="Basic and acidic residues" evidence="10">
    <location>
        <begin position="375"/>
        <end position="389"/>
    </location>
</feature>
<dbReference type="FunFam" id="2.30.29.30:FF:000021">
    <property type="entry name" value="Rho guanine nucleotide exchange factor 2"/>
    <property type="match status" value="1"/>
</dbReference>
<feature type="compositionally biased region" description="Acidic residues" evidence="10">
    <location>
        <begin position="1333"/>
        <end position="1345"/>
    </location>
</feature>
<dbReference type="SMART" id="SM00325">
    <property type="entry name" value="RhoGEF"/>
    <property type="match status" value="1"/>
</dbReference>
<keyword evidence="3" id="KW-0597">Phosphoprotein</keyword>
<evidence type="ECO:0000256" key="7">
    <source>
        <dbReference type="ARBA" id="ARBA00022833"/>
    </source>
</evidence>
<keyword evidence="4" id="KW-0344">Guanine-nucleotide releasing factor</keyword>
<dbReference type="PROSITE" id="PS50081">
    <property type="entry name" value="ZF_DAG_PE_2"/>
    <property type="match status" value="1"/>
</dbReference>
<reference evidence="15" key="1">
    <citation type="submission" date="2025-08" db="UniProtKB">
        <authorList>
            <consortium name="RefSeq"/>
        </authorList>
    </citation>
    <scope>IDENTIFICATION</scope>
</reference>
<evidence type="ECO:0000259" key="11">
    <source>
        <dbReference type="PROSITE" id="PS50003"/>
    </source>
</evidence>
<keyword evidence="2" id="KW-0963">Cytoplasm</keyword>
<dbReference type="GO" id="GO:0005085">
    <property type="term" value="F:guanyl-nucleotide exchange factor activity"/>
    <property type="evidence" value="ECO:0007669"/>
    <property type="project" value="UniProtKB-KW"/>
</dbReference>
<dbReference type="InterPro" id="IPR046349">
    <property type="entry name" value="C1-like_sf"/>
</dbReference>
<feature type="region of interest" description="Disordered" evidence="10">
    <location>
        <begin position="482"/>
        <end position="524"/>
    </location>
</feature>
<dbReference type="OrthoDB" id="28045at2759"/>
<feature type="compositionally biased region" description="Polar residues" evidence="10">
    <location>
        <begin position="937"/>
        <end position="946"/>
    </location>
</feature>
<dbReference type="PROSITE" id="PS50010">
    <property type="entry name" value="DH_2"/>
    <property type="match status" value="1"/>
</dbReference>
<name>A0A6P8G1J3_CLUHA</name>
<dbReference type="InterPro" id="IPR000219">
    <property type="entry name" value="DH_dom"/>
</dbReference>
<feature type="compositionally biased region" description="Polar residues" evidence="10">
    <location>
        <begin position="1437"/>
        <end position="1446"/>
    </location>
</feature>
<evidence type="ECO:0000256" key="10">
    <source>
        <dbReference type="SAM" id="MobiDB-lite"/>
    </source>
</evidence>
<feature type="domain" description="PH" evidence="11">
    <location>
        <begin position="1229"/>
        <end position="1331"/>
    </location>
</feature>
<dbReference type="Gene3D" id="1.25.40.20">
    <property type="entry name" value="Ankyrin repeat-containing domain"/>
    <property type="match status" value="1"/>
</dbReference>
<proteinExistence type="predicted"/>
<feature type="region of interest" description="Disordered" evidence="10">
    <location>
        <begin position="375"/>
        <end position="397"/>
    </location>
</feature>
<dbReference type="InterPro" id="IPR041020">
    <property type="entry name" value="PH_16"/>
</dbReference>
<evidence type="ECO:0000313" key="14">
    <source>
        <dbReference type="Proteomes" id="UP000515152"/>
    </source>
</evidence>
<keyword evidence="8 9" id="KW-0175">Coiled coil</keyword>
<dbReference type="GO" id="GO:0008270">
    <property type="term" value="F:zinc ion binding"/>
    <property type="evidence" value="ECO:0007669"/>
    <property type="project" value="UniProtKB-KW"/>
</dbReference>
<feature type="region of interest" description="Disordered" evidence="10">
    <location>
        <begin position="432"/>
        <end position="454"/>
    </location>
</feature>
<feature type="region of interest" description="Disordered" evidence="10">
    <location>
        <begin position="1751"/>
        <end position="1805"/>
    </location>
</feature>
<keyword evidence="5" id="KW-0479">Metal-binding</keyword>
<evidence type="ECO:0000256" key="6">
    <source>
        <dbReference type="ARBA" id="ARBA00022771"/>
    </source>
</evidence>
<feature type="region of interest" description="Disordered" evidence="10">
    <location>
        <begin position="1726"/>
        <end position="1745"/>
    </location>
</feature>
<dbReference type="InterPro" id="IPR051632">
    <property type="entry name" value="Rho_GEF"/>
</dbReference>
<dbReference type="InterPro" id="IPR002219">
    <property type="entry name" value="PKC_DAG/PE"/>
</dbReference>
<dbReference type="SUPFAM" id="SSF48403">
    <property type="entry name" value="Ankyrin repeat"/>
    <property type="match status" value="1"/>
</dbReference>
<keyword evidence="7" id="KW-0862">Zinc</keyword>
<evidence type="ECO:0000256" key="1">
    <source>
        <dbReference type="ARBA" id="ARBA00004496"/>
    </source>
</evidence>
<accession>A0A6P8G1J3</accession>
<feature type="compositionally biased region" description="Polar residues" evidence="10">
    <location>
        <begin position="604"/>
        <end position="622"/>
    </location>
</feature>
<evidence type="ECO:0000256" key="8">
    <source>
        <dbReference type="ARBA" id="ARBA00023054"/>
    </source>
</evidence>
<evidence type="ECO:0000256" key="9">
    <source>
        <dbReference type="SAM" id="Coils"/>
    </source>
</evidence>
<feature type="compositionally biased region" description="Basic and acidic residues" evidence="10">
    <location>
        <begin position="781"/>
        <end position="792"/>
    </location>
</feature>
<dbReference type="InterPro" id="IPR011993">
    <property type="entry name" value="PH-like_dom_sf"/>
</dbReference>
<feature type="domain" description="DH" evidence="12">
    <location>
        <begin position="990"/>
        <end position="1187"/>
    </location>
</feature>
<dbReference type="GO" id="GO:0035023">
    <property type="term" value="P:regulation of Rho protein signal transduction"/>
    <property type="evidence" value="ECO:0007669"/>
    <property type="project" value="TreeGrafter"/>
</dbReference>
<feature type="region of interest" description="Disordered" evidence="10">
    <location>
        <begin position="146"/>
        <end position="213"/>
    </location>
</feature>
<feature type="region of interest" description="Disordered" evidence="10">
    <location>
        <begin position="1546"/>
        <end position="1586"/>
    </location>
</feature>
<evidence type="ECO:0000256" key="5">
    <source>
        <dbReference type="ARBA" id="ARBA00022723"/>
    </source>
</evidence>
<feature type="compositionally biased region" description="Basic and acidic residues" evidence="10">
    <location>
        <begin position="1576"/>
        <end position="1586"/>
    </location>
</feature>
<dbReference type="RefSeq" id="XP_031432989.1">
    <property type="nucleotide sequence ID" value="XM_031577129.2"/>
</dbReference>
<dbReference type="InterPro" id="IPR035899">
    <property type="entry name" value="DBL_dom_sf"/>
</dbReference>
<protein>
    <submittedName>
        <fullName evidence="15">Rho guanine nucleotide exchange factor 28 isoform X1</fullName>
    </submittedName>
</protein>
<dbReference type="InterPro" id="IPR036770">
    <property type="entry name" value="Ankyrin_rpt-contain_sf"/>
</dbReference>
<dbReference type="GO" id="GO:0005737">
    <property type="term" value="C:cytoplasm"/>
    <property type="evidence" value="ECO:0007669"/>
    <property type="project" value="UniProtKB-SubCell"/>
</dbReference>
<dbReference type="PANTHER" id="PTHR13944">
    <property type="entry name" value="AGAP007712-PA"/>
    <property type="match status" value="1"/>
</dbReference>
<dbReference type="SMART" id="SM00233">
    <property type="entry name" value="PH"/>
    <property type="match status" value="1"/>
</dbReference>
<dbReference type="PROSITE" id="PS50003">
    <property type="entry name" value="PH_DOMAIN"/>
    <property type="match status" value="1"/>
</dbReference>
<dbReference type="Pfam" id="PF17838">
    <property type="entry name" value="PH_16"/>
    <property type="match status" value="1"/>
</dbReference>
<feature type="region of interest" description="Disordered" evidence="10">
    <location>
        <begin position="1437"/>
        <end position="1498"/>
    </location>
</feature>
<feature type="compositionally biased region" description="Polar residues" evidence="10">
    <location>
        <begin position="649"/>
        <end position="659"/>
    </location>
</feature>
<evidence type="ECO:0000313" key="15">
    <source>
        <dbReference type="RefSeq" id="XP_031432989.1"/>
    </source>
</evidence>
<feature type="region of interest" description="Disordered" evidence="10">
    <location>
        <begin position="567"/>
        <end position="667"/>
    </location>
</feature>
<keyword evidence="14" id="KW-1185">Reference proteome</keyword>
<dbReference type="KEGG" id="char:105905831"/>
<dbReference type="SUPFAM" id="SSF48065">
    <property type="entry name" value="DBL homology domain (DH-domain)"/>
    <property type="match status" value="1"/>
</dbReference>
<feature type="region of interest" description="Disordered" evidence="10">
    <location>
        <begin position="1330"/>
        <end position="1351"/>
    </location>
</feature>
<feature type="compositionally biased region" description="Low complexity" evidence="10">
    <location>
        <begin position="482"/>
        <end position="501"/>
    </location>
</feature>
<gene>
    <name evidence="15" type="primary">arhgef28a</name>
</gene>
<dbReference type="SUPFAM" id="SSF57889">
    <property type="entry name" value="Cysteine-rich domain"/>
    <property type="match status" value="1"/>
</dbReference>
<dbReference type="Gene3D" id="3.30.60.20">
    <property type="match status" value="1"/>
</dbReference>
<evidence type="ECO:0000256" key="3">
    <source>
        <dbReference type="ARBA" id="ARBA00022553"/>
    </source>
</evidence>
<dbReference type="Gene3D" id="2.30.29.30">
    <property type="entry name" value="Pleckstrin-homology domain (PH domain)/Phosphotyrosine-binding domain (PTB)"/>
    <property type="match status" value="1"/>
</dbReference>
<feature type="region of interest" description="Disordered" evidence="10">
    <location>
        <begin position="887"/>
        <end position="948"/>
    </location>
</feature>
<sequence length="1852" mass="204974">MVGDADSMELNRREVPLYGQVEVCVEWQAPGQDSDPEGAEYYVVLEGSTLDHVTSAQWTSDGKSLVFNAPGHNLAESVSVGVYVCVGEDETAEVTPLSPSGSTLSLKYVQDKVQDLAELLMSQSGRLSSSSYRDILKKLSPGRKLELGQRRDEDGDDAETFSLGGTERQRGCGETQADEEGSGLGETPGSGEPSKREEGGEEGGGELPPHNLKELDGSLTLALANMAYPCEWNGFGTKHIEGQDHLSRETPLHLAVRLGLPQLCHFLLQQPGGQKVVTLLNEEGDTPLSLVESRGDETLLAALTTPSDPTSALPTPISQVWVDCSSVLRVCSTSGALSLTAKHTSSTHTDTCAHIHTYRRRVKDWTTVSDIRGVREDAKEERRETEESGGHSSSGELRRDLLIEGHALVDSVFEEQLVLSLDEDDDLILTSKPDKSCSPSASKQGHTHTHSTASAAARLSAMLNGKGQVDDPEVKVAVAGVTGGSTTTDGEAASAPPGATDTPPPGGEEKLSVSPSISPSPIPSPADLALARLFRSSRTELPNQAQSSPSGSCDLSLSPALVALEVDSEEEDDEVLIKSPLPQLSSEPSGDERDSADPAPEPTCTRTLSTSSALGHTSSKNAADQGVRMRSYSYSSPKISLRPPRFSRDTNTPPTSELTQDGALHSSSGSRSLLQALSLSKSLYLLNPVKQRALSLSEQTQEKRELRFRRRAQSAEDESSVELADSLQHLTLSEFLKEIEEEEWDRYIIPSKTESDKYKVSRTFSFLKSRMSSTRNKNKCKAKDREGKDRQSNGHLFSSGSCAGATVCLVCDKPATGKDLLHCSNCTLTVHKGCRDSATPCLKKLQDKYAVSMVKSKTASLPQNFTVRDSSNVSTLLSTSASLPVMVSRDNRKDSQTNTLSRSVPTATEHLSESPEGDTDSPPWRHHSQSDEILQKAESSTSTDSSIVEDVVDSPLQSELVGDAMDLEAESWSLAVQPHFCKSQEKHIIKRQDVIYELMQTELHHVQTLSIMAEVFRRGLREEVQLDPDAIGRIFPCLDELLPLHRDFLSTMRERRHGSAHPDGDKNYIIHRIGDILLQQFSGENAERMKQVYGQFCSHHTEAVSFFKELQQQNKRFQTFIKQQSSNSLVRRKEIPECILLVTQRITKYPVLLERILHHTQEGTVEHAEVSRSLVLIRELIAAVDQWVRQYEQEQRLQEVLTRLENKSTAKLKNGHTFRKQDVQAHGRTLTHQGLVFWKTATGRLKDVLALLLTDTLILLQEKDQKYTFAAVDQKPPVISLQKLIVREVANEERGMFLISASSAGPEMYEVHTVSKEDRNTWMRLIREAVESCPEEDEENTSESEEEKRVSEARVQKIQQIQESLISQDQLICSTLEEKLQIYSELNTLRVGGAPEPEPRLLVRPNPEEVPQAAALLAAALREVEILKATLSTCCDSLSSPSQHQAPPSVELTPPVSPKVGAEREASPPESEPSPLDSSPRQEDPFGPDSLSPLQLASDDPLNMNVKVCEGVQSLTQLLYSLQAAVTIQDSCFEIQRLLLSCSPRPSPVGPCHPRQGSSSSSASSSGCLRGNALQEQERQREAERRREELAGVARLQTLLTQERQQWERERSARHLQQEAQESRLELREQQCHLEAERLQRERRELDEQLQDYQHSLERLREGQRSLERERTRVDTQTSLVQSWRHSRQRSLPGMVIPLDTIQDTDLPLPEGSVFVNEAAYHTSSLNNRHPHHHRHHPHHQQQLPHAVQPNLNLPARTGPRGQPDPLSHTHNSINFLLDRSAQPGDPTPARTTAGQPAEQPSHELNMSSIVRERWSPGTTFPSYSPPFLLDSYITMETEGGEDGVEENIVYL</sequence>
<dbReference type="SMART" id="SM00109">
    <property type="entry name" value="C1"/>
    <property type="match status" value="1"/>
</dbReference>
<organism evidence="14 15">
    <name type="scientific">Clupea harengus</name>
    <name type="common">Atlantic herring</name>
    <dbReference type="NCBI Taxonomy" id="7950"/>
    <lineage>
        <taxon>Eukaryota</taxon>
        <taxon>Metazoa</taxon>
        <taxon>Chordata</taxon>
        <taxon>Craniata</taxon>
        <taxon>Vertebrata</taxon>
        <taxon>Euteleostomi</taxon>
        <taxon>Actinopterygii</taxon>
        <taxon>Neopterygii</taxon>
        <taxon>Teleostei</taxon>
        <taxon>Clupei</taxon>
        <taxon>Clupeiformes</taxon>
        <taxon>Clupeoidei</taxon>
        <taxon>Clupeidae</taxon>
        <taxon>Clupea</taxon>
    </lineage>
</organism>
<feature type="coiled-coil region" evidence="9">
    <location>
        <begin position="1613"/>
        <end position="1670"/>
    </location>
</feature>
<dbReference type="Proteomes" id="UP000515152">
    <property type="component" value="Chromosome 12"/>
</dbReference>
<dbReference type="FunFam" id="1.20.900.10:FF:000004">
    <property type="entry name" value="Rho guanine nucleotide exchange factor 2"/>
    <property type="match status" value="1"/>
</dbReference>
<evidence type="ECO:0000256" key="2">
    <source>
        <dbReference type="ARBA" id="ARBA00022490"/>
    </source>
</evidence>
<feature type="compositionally biased region" description="Polar residues" evidence="10">
    <location>
        <begin position="896"/>
        <end position="906"/>
    </location>
</feature>
<dbReference type="SUPFAM" id="SSF50729">
    <property type="entry name" value="PH domain-like"/>
    <property type="match status" value="1"/>
</dbReference>
<dbReference type="Pfam" id="PF00621">
    <property type="entry name" value="RhoGEF"/>
    <property type="match status" value="1"/>
</dbReference>
<dbReference type="PANTHER" id="PTHR13944:SF22">
    <property type="entry name" value="RHO GUANINE NUCLEOTIDE EXCHANGE FACTOR 28"/>
    <property type="match status" value="1"/>
</dbReference>
<feature type="region of interest" description="Disordered" evidence="10">
    <location>
        <begin position="775"/>
        <end position="795"/>
    </location>
</feature>
<dbReference type="InterPro" id="IPR001849">
    <property type="entry name" value="PH_domain"/>
</dbReference>
<evidence type="ECO:0000256" key="4">
    <source>
        <dbReference type="ARBA" id="ARBA00022658"/>
    </source>
</evidence>